<accession>A0A2W4XQ78</accession>
<keyword evidence="5 6" id="KW-0472">Membrane</keyword>
<gene>
    <name evidence="8" type="ORF">DCF17_16850</name>
</gene>
<evidence type="ECO:0000256" key="5">
    <source>
        <dbReference type="ARBA" id="ARBA00023136"/>
    </source>
</evidence>
<feature type="transmembrane region" description="Helical" evidence="6">
    <location>
        <begin position="740"/>
        <end position="758"/>
    </location>
</feature>
<keyword evidence="4 6" id="KW-1133">Transmembrane helix</keyword>
<name>A0A2W4XQ78_9CYAN</name>
<sequence length="768" mass="84142">MFLPSLSPRARRRMALYLAVLLLMASQPLLAQVTPSEPSSDEAAAPLAEISLPTDLPAAPAIAPGEPGQYVLEFNRSPVVGNRLRFSGIYDEQRLQFTRPRHWSPKSVKVLLRYRHSAALYATRSNLTVLVNGTSIGSLPLNQPMGEIGDAVMEVPIDLLQDYNELVVAALQNNSPTCTQDPFDPSLWTEVLPDSKLVFDYQPQVVIPDFSQFPYPLFDVLSLEPNQVAYLQPATTDSPWLTATARLQTYLGRTAHYRPLDSRLVNSLEDLEPEERLVVLGTPAQQPSLADLTLPFALVDGQFVDGEGNPLPADAGLLMWATAAEDRSPVLVVSGNGEVGVTKAVQYLIQPQDQQIATGHGVVVNQAAAVPSPSPRHWPGYLPEADSFLLTDLTSATRQPFEDVTVRGSQSPALEIDFKALPDDRLLRGSTMNLSYSYGPQVNPLTSLVDVELDGVSLKGEQLTEVKGANRRTLVVDLPGDRVTPTSKLQVNFRLDPRERRSCSRVTDQQLWGTIHSDTSFSLNRAALTSLPDLDLFKTGYPFTAPQDLSTTAVVMPDAPTANDVTVLLELAERLGRLSQANSVQLAVYRQGDLPEATRNENHLVAIGPQPRFPLPELVADDGFALRGSGTRQWGNTQVQPLPDGEGMMKSIISPWNSQRVVLALSGRNDRGLAQVADLLRYDPLFYQIEGDTVLVSAQVSDPDPYNSADYRLATLRQAPQVQLATAAVPVLWQITRHNWLFIVPATVALALLFYGVAQSVLRRRIGE</sequence>
<evidence type="ECO:0000256" key="1">
    <source>
        <dbReference type="ARBA" id="ARBA00004162"/>
    </source>
</evidence>
<organism evidence="8 9">
    <name type="scientific">Shackletoniella antarctica</name>
    <dbReference type="NCBI Taxonomy" id="268115"/>
    <lineage>
        <taxon>Bacteria</taxon>
        <taxon>Bacillati</taxon>
        <taxon>Cyanobacteriota</taxon>
        <taxon>Cyanophyceae</taxon>
        <taxon>Oculatellales</taxon>
        <taxon>Oculatellaceae</taxon>
        <taxon>Shackletoniella</taxon>
    </lineage>
</organism>
<dbReference type="AlphaFoldDB" id="A0A2W4XQ78"/>
<feature type="chain" id="PRO_5016153461" evidence="7">
    <location>
        <begin position="32"/>
        <end position="768"/>
    </location>
</feature>
<comment type="subcellular location">
    <subcellularLocation>
        <location evidence="1">Cell membrane</location>
        <topology evidence="1">Single-pass membrane protein</topology>
    </subcellularLocation>
</comment>
<evidence type="ECO:0000256" key="7">
    <source>
        <dbReference type="SAM" id="SignalP"/>
    </source>
</evidence>
<dbReference type="PANTHER" id="PTHR39083:SF1">
    <property type="entry name" value="CYCLIC DI-GMP-BINDING PROTEIN"/>
    <property type="match status" value="1"/>
</dbReference>
<reference evidence="9" key="1">
    <citation type="submission" date="2018-04" db="EMBL/GenBank/DDBJ databases">
        <authorList>
            <person name="Cornet L."/>
        </authorList>
    </citation>
    <scope>NUCLEOTIDE SEQUENCE [LARGE SCALE GENOMIC DNA]</scope>
</reference>
<dbReference type="Pfam" id="PF03170">
    <property type="entry name" value="BcsB"/>
    <property type="match status" value="1"/>
</dbReference>
<feature type="signal peptide" evidence="7">
    <location>
        <begin position="1"/>
        <end position="31"/>
    </location>
</feature>
<dbReference type="GO" id="GO:0006011">
    <property type="term" value="P:UDP-alpha-D-glucose metabolic process"/>
    <property type="evidence" value="ECO:0007669"/>
    <property type="project" value="InterPro"/>
</dbReference>
<dbReference type="EMBL" id="QBMN01000135">
    <property type="protein sequence ID" value="PZO36745.1"/>
    <property type="molecule type" value="Genomic_DNA"/>
</dbReference>
<evidence type="ECO:0000313" key="9">
    <source>
        <dbReference type="Proteomes" id="UP000249081"/>
    </source>
</evidence>
<dbReference type="GO" id="GO:0005886">
    <property type="term" value="C:plasma membrane"/>
    <property type="evidence" value="ECO:0007669"/>
    <property type="project" value="UniProtKB-SubCell"/>
</dbReference>
<dbReference type="Proteomes" id="UP000249081">
    <property type="component" value="Unassembled WGS sequence"/>
</dbReference>
<comment type="caution">
    <text evidence="8">The sequence shown here is derived from an EMBL/GenBank/DDBJ whole genome shotgun (WGS) entry which is preliminary data.</text>
</comment>
<evidence type="ECO:0000256" key="2">
    <source>
        <dbReference type="ARBA" id="ARBA00022475"/>
    </source>
</evidence>
<proteinExistence type="predicted"/>
<protein>
    <submittedName>
        <fullName evidence="8">Cellulose synthase</fullName>
    </submittedName>
</protein>
<keyword evidence="2" id="KW-1003">Cell membrane</keyword>
<evidence type="ECO:0000256" key="3">
    <source>
        <dbReference type="ARBA" id="ARBA00022692"/>
    </source>
</evidence>
<dbReference type="PANTHER" id="PTHR39083">
    <property type="entry name" value="CYCLIC DI-GMP-BINDING PROTEIN"/>
    <property type="match status" value="1"/>
</dbReference>
<evidence type="ECO:0000256" key="4">
    <source>
        <dbReference type="ARBA" id="ARBA00022989"/>
    </source>
</evidence>
<keyword evidence="3 6" id="KW-0812">Transmembrane</keyword>
<keyword evidence="7" id="KW-0732">Signal</keyword>
<dbReference type="InterPro" id="IPR018513">
    <property type="entry name" value="Cell_synthase_bac"/>
</dbReference>
<dbReference type="Gene3D" id="2.60.120.260">
    <property type="entry name" value="Galactose-binding domain-like"/>
    <property type="match status" value="2"/>
</dbReference>
<evidence type="ECO:0000313" key="8">
    <source>
        <dbReference type="EMBL" id="PZO36745.1"/>
    </source>
</evidence>
<evidence type="ECO:0000256" key="6">
    <source>
        <dbReference type="SAM" id="Phobius"/>
    </source>
</evidence>
<reference evidence="8 9" key="2">
    <citation type="submission" date="2018-06" db="EMBL/GenBank/DDBJ databases">
        <title>Metagenomic assembly of (sub)arctic Cyanobacteria and their associated microbiome from non-axenic cultures.</title>
        <authorList>
            <person name="Baurain D."/>
        </authorList>
    </citation>
    <scope>NUCLEOTIDE SEQUENCE [LARGE SCALE GENOMIC DNA]</scope>
    <source>
        <strain evidence="8">ULC041bin1</strain>
    </source>
</reference>